<dbReference type="InterPro" id="IPR019458">
    <property type="entry name" value="Est1-like_N"/>
</dbReference>
<evidence type="ECO:0000313" key="6">
    <source>
        <dbReference type="Proteomes" id="UP000321570"/>
    </source>
</evidence>
<dbReference type="Gene3D" id="1.25.40.10">
    <property type="entry name" value="Tetratricopeptide repeat domain"/>
    <property type="match status" value="1"/>
</dbReference>
<gene>
    <name evidence="5" type="ORF">WMSIL1_LOCUS9819</name>
</gene>
<dbReference type="SUPFAM" id="SSF48452">
    <property type="entry name" value="TPR-like"/>
    <property type="match status" value="1"/>
</dbReference>
<dbReference type="EMBL" id="CABIJS010000421">
    <property type="protein sequence ID" value="VUZ51117.1"/>
    <property type="molecule type" value="Genomic_DNA"/>
</dbReference>
<feature type="compositionally biased region" description="Basic and acidic residues" evidence="2">
    <location>
        <begin position="975"/>
        <end position="985"/>
    </location>
</feature>
<organism evidence="5 6">
    <name type="scientific">Hymenolepis diminuta</name>
    <name type="common">Rat tapeworm</name>
    <dbReference type="NCBI Taxonomy" id="6216"/>
    <lineage>
        <taxon>Eukaryota</taxon>
        <taxon>Metazoa</taxon>
        <taxon>Spiralia</taxon>
        <taxon>Lophotrochozoa</taxon>
        <taxon>Platyhelminthes</taxon>
        <taxon>Cestoda</taxon>
        <taxon>Eucestoda</taxon>
        <taxon>Cyclophyllidea</taxon>
        <taxon>Hymenolepididae</taxon>
        <taxon>Hymenolepis</taxon>
    </lineage>
</organism>
<dbReference type="Gene3D" id="3.40.50.1010">
    <property type="entry name" value="5'-nuclease"/>
    <property type="match status" value="1"/>
</dbReference>
<accession>A0A564YV10</accession>
<dbReference type="GO" id="GO:0042162">
    <property type="term" value="F:telomeric DNA binding"/>
    <property type="evidence" value="ECO:0007669"/>
    <property type="project" value="TreeGrafter"/>
</dbReference>
<evidence type="ECO:0000256" key="1">
    <source>
        <dbReference type="ARBA" id="ARBA00023161"/>
    </source>
</evidence>
<feature type="compositionally biased region" description="Basic and acidic residues" evidence="2">
    <location>
        <begin position="623"/>
        <end position="645"/>
    </location>
</feature>
<feature type="region of interest" description="Disordered" evidence="2">
    <location>
        <begin position="557"/>
        <end position="707"/>
    </location>
</feature>
<feature type="compositionally biased region" description="Acidic residues" evidence="2">
    <location>
        <begin position="608"/>
        <end position="622"/>
    </location>
</feature>
<feature type="compositionally biased region" description="Basic and acidic residues" evidence="2">
    <location>
        <begin position="943"/>
        <end position="964"/>
    </location>
</feature>
<dbReference type="GO" id="GO:0005697">
    <property type="term" value="C:telomerase holoenzyme complex"/>
    <property type="evidence" value="ECO:0007669"/>
    <property type="project" value="TreeGrafter"/>
</dbReference>
<reference evidence="5 6" key="1">
    <citation type="submission" date="2019-07" db="EMBL/GenBank/DDBJ databases">
        <authorList>
            <person name="Jastrzebski P J."/>
            <person name="Paukszto L."/>
            <person name="Jastrzebski P J."/>
        </authorList>
    </citation>
    <scope>NUCLEOTIDE SEQUENCE [LARGE SCALE GENOMIC DNA]</scope>
    <source>
        <strain evidence="5 6">WMS-il1</strain>
    </source>
</reference>
<feature type="compositionally biased region" description="Basic and acidic residues" evidence="2">
    <location>
        <begin position="504"/>
        <end position="513"/>
    </location>
</feature>
<proteinExistence type="predicted"/>
<evidence type="ECO:0000313" key="5">
    <source>
        <dbReference type="EMBL" id="VUZ51117.1"/>
    </source>
</evidence>
<dbReference type="InterPro" id="IPR018834">
    <property type="entry name" value="DNA/RNA-bd_Est1-type"/>
</dbReference>
<dbReference type="AlphaFoldDB" id="A0A564YV10"/>
<sequence length="1202" mass="136709">MSSLDIGVSLDFPDDNDSSKNISDLLKRLEDSSKGVDPSRYIFNPSTVKLRDHLSFHLKKLIFKNIVENGIENDRILWEKVVYHPIHIGQIQLKKPKLREAKRFYQNFLQHIDDSVGIYKSILVRLQNFYFRPDIWPKSWAEIGIQRISSKDPSEINADESRVAEELSEKCLSYLGDLYFYRTKVGDFYSRAIACSYYQMLTLINPNNGLGHYKLGIMDIGRAFRINVVFHFLRSLSLSEPYAPSKDKLLHELNQNENRFLNLEKSNSPMPTLERLFEYRRSPLKLKDLRLAALRFLEIIFLNTRYHFSSKKNPSQANLSDGMFTEFVSDMAFILRSESKRFGSQYIREMLPIPKRFYNGVPDFCPDPARALGLAGTSTSLLPAIIMRIIATAILSNEILLGSDLDNKIREENVKVIFEKSKQLPPLLLNILDLLLIYSFRSLAKSTNIFTLSVVDMMRELQGEDDDRTYCGEGQEEVSQKESEAEGDLLSKTIKKSVNNGERVEIGEEIAKEESEEESSDDGESDGSDFGRLRGHRLRRLRARCHMINEDDVINSSSSEYSYVGEDDDSYGDSEDDDDEHSEFNLPEEEEIGDEEGDGGNDQYPAYDDFDVEIDDIVDEEEDAKHKEELKTSDPSKKLVDELARVRLSHSTPGKSRNGVAQNGDVGSKSGSDNDDGEDEEYEESDESDREYETSSDYDEEDADTNYGPIGQPRVWLRLFVASFFVDSFIAGIKLILEWLLTARLFLKEASTTHPLLMQKIVSHLASLINFLNPIVALAKKESESEEIMKDRCRGLPIHYIHSTTPELLPHVSSQCRKMVKREFGDDKKAQSQPPLTEEWLLRSAPTMSIAFNTVNFDAKSLKNRIEETLVRCVKLTQFGHEFCKLSEELGLKLEYHNDVDYFLAPLPLDKENSEGTSSRETGKHSYRKNRRRPDKVNSQFTDEPKASMDEETMRNLAKRRLENEVANLSNLKPSKGESEGETNKSDLSSETLPHIVIDSYCLISNSVFMSRLLKSKLSVIVVPRKVVKHLDQLKKTSAAARSATRILEEGQTTGVHIQEAAETPEGSIQLRIGGTNVNADESVDSRVVSTDNGFVNFGVLYRWVNIIECAIYFAARKKKVSFFKGAEIEVGKSVELVNVLEFQSTLPEIEKPTISVVINTKAAPAEELKIPSEFVKIAHESGVIFEPLHKFSRRWKFSDQS</sequence>
<dbReference type="PANTHER" id="PTHR15696:SF0">
    <property type="entry name" value="TELOMERASE-BINDING PROTEIN EST1A"/>
    <property type="match status" value="1"/>
</dbReference>
<feature type="domain" description="Telomerase activating protein Est1-like N-terminal" evidence="4">
    <location>
        <begin position="75"/>
        <end position="184"/>
    </location>
</feature>
<feature type="compositionally biased region" description="Polar residues" evidence="2">
    <location>
        <begin position="649"/>
        <end position="661"/>
    </location>
</feature>
<feature type="compositionally biased region" description="Acidic residues" evidence="2">
    <location>
        <begin position="514"/>
        <end position="527"/>
    </location>
</feature>
<name>A0A564YV10_HYMDI</name>
<dbReference type="GO" id="GO:0000184">
    <property type="term" value="P:nuclear-transcribed mRNA catabolic process, nonsense-mediated decay"/>
    <property type="evidence" value="ECO:0007669"/>
    <property type="project" value="UniProtKB-KW"/>
</dbReference>
<evidence type="ECO:0008006" key="7">
    <source>
        <dbReference type="Google" id="ProtNLM"/>
    </source>
</evidence>
<feature type="compositionally biased region" description="Acidic residues" evidence="2">
    <location>
        <begin position="565"/>
        <end position="599"/>
    </location>
</feature>
<feature type="domain" description="DNA/RNA-binding" evidence="3">
    <location>
        <begin position="194"/>
        <end position="340"/>
    </location>
</feature>
<dbReference type="GO" id="GO:0070034">
    <property type="term" value="F:telomerase RNA binding"/>
    <property type="evidence" value="ECO:0007669"/>
    <property type="project" value="TreeGrafter"/>
</dbReference>
<evidence type="ECO:0000259" key="4">
    <source>
        <dbReference type="Pfam" id="PF10374"/>
    </source>
</evidence>
<dbReference type="InterPro" id="IPR011990">
    <property type="entry name" value="TPR-like_helical_dom_sf"/>
</dbReference>
<feature type="region of interest" description="Disordered" evidence="2">
    <location>
        <begin position="910"/>
        <end position="988"/>
    </location>
</feature>
<protein>
    <recommendedName>
        <fullName evidence="7">PIN domain-containing protein</fullName>
    </recommendedName>
</protein>
<evidence type="ECO:0000256" key="2">
    <source>
        <dbReference type="SAM" id="MobiDB-lite"/>
    </source>
</evidence>
<keyword evidence="6" id="KW-1185">Reference proteome</keyword>
<dbReference type="Pfam" id="PF10374">
    <property type="entry name" value="EST1"/>
    <property type="match status" value="1"/>
</dbReference>
<dbReference type="Pfam" id="PF10373">
    <property type="entry name" value="EST1_DNA_bind"/>
    <property type="match status" value="1"/>
</dbReference>
<dbReference type="InterPro" id="IPR045153">
    <property type="entry name" value="Est1/Ebs1-like"/>
</dbReference>
<feature type="region of interest" description="Disordered" evidence="2">
    <location>
        <begin position="504"/>
        <end position="532"/>
    </location>
</feature>
<keyword evidence="1" id="KW-0866">Nonsense-mediated mRNA decay</keyword>
<dbReference type="PANTHER" id="PTHR15696">
    <property type="entry name" value="SMG-7 SUPPRESSOR WITH MORPHOLOGICAL EFFECT ON GENITALIA PROTEIN 7"/>
    <property type="match status" value="1"/>
</dbReference>
<feature type="compositionally biased region" description="Basic residues" evidence="2">
    <location>
        <begin position="925"/>
        <end position="934"/>
    </location>
</feature>
<feature type="compositionally biased region" description="Acidic residues" evidence="2">
    <location>
        <begin position="673"/>
        <end position="704"/>
    </location>
</feature>
<dbReference type="Proteomes" id="UP000321570">
    <property type="component" value="Unassembled WGS sequence"/>
</dbReference>
<evidence type="ECO:0000259" key="3">
    <source>
        <dbReference type="Pfam" id="PF10373"/>
    </source>
</evidence>